<dbReference type="EMBL" id="JAEUBD010000526">
    <property type="protein sequence ID" value="KAH3674024.1"/>
    <property type="molecule type" value="Genomic_DNA"/>
</dbReference>
<keyword evidence="9" id="KW-0131">Cell cycle</keyword>
<evidence type="ECO:0000256" key="14">
    <source>
        <dbReference type="ARBA" id="ARBA00023328"/>
    </source>
</evidence>
<evidence type="ECO:0000256" key="5">
    <source>
        <dbReference type="ARBA" id="ARBA00016329"/>
    </source>
</evidence>
<evidence type="ECO:0000256" key="7">
    <source>
        <dbReference type="ARBA" id="ARBA00022490"/>
    </source>
</evidence>
<sequence>MSVASNLQSSITSLQNSINFLNCAIAPLRQVTHDVDRFKTVLRTKAVFDVIPESTVQKRTKAVSEFVEPRLNKDHELLHEIMAELARKQDRLHKQMAPLEKKLERVRSQHGATIKVQKVSGSRDDIARLNNLRAKKLKLASRST</sequence>
<keyword evidence="9" id="KW-0132">Cell division</keyword>
<keyword evidence="11" id="KW-0995">Kinetochore</keyword>
<gene>
    <name evidence="17" type="ORF">OGATHE_002004</name>
</gene>
<dbReference type="PANTHER" id="PTHR28262">
    <property type="entry name" value="DASH COMPLEX SUBUNIT SPC19"/>
    <property type="match status" value="1"/>
</dbReference>
<keyword evidence="10" id="KW-0159">Chromosome partition</keyword>
<keyword evidence="12" id="KW-0206">Cytoskeleton</keyword>
<dbReference type="GO" id="GO:0042729">
    <property type="term" value="C:DASH complex"/>
    <property type="evidence" value="ECO:0007669"/>
    <property type="project" value="InterPro"/>
</dbReference>
<dbReference type="PANTHER" id="PTHR28262:SF1">
    <property type="entry name" value="DASH COMPLEX SUBUNIT SPC19"/>
    <property type="match status" value="1"/>
</dbReference>
<protein>
    <recommendedName>
        <fullName evidence="5">DASH complex subunit SPC19</fullName>
    </recommendedName>
    <alternativeName>
        <fullName evidence="15">Outer kinetochore protein SPC19</fullName>
    </alternativeName>
</protein>
<evidence type="ECO:0000256" key="3">
    <source>
        <dbReference type="ARBA" id="ARBA00004629"/>
    </source>
</evidence>
<evidence type="ECO:0000313" key="18">
    <source>
        <dbReference type="Proteomes" id="UP000788993"/>
    </source>
</evidence>
<dbReference type="AlphaFoldDB" id="A0A9P8PMN3"/>
<evidence type="ECO:0000256" key="1">
    <source>
        <dbReference type="ARBA" id="ARBA00004123"/>
    </source>
</evidence>
<keyword evidence="18" id="KW-1185">Reference proteome</keyword>
<comment type="subunit">
    <text evidence="16">Component of the DASH complex consisting of ASK1, DAD1, DAD2, DAD3, DAD4, DAM1, DUO1, HSK3, SPC19 and SPC34, with a stoichiometry of one copy of each subunit per complex. Multiple DASH complexes oligomerize to form a ring that encircles spindle microtubules and organizes the rod-like NDC80 complexes of the outer kinetochore. DASH complex oligomerization strengthens microtubule attachments. On cytoplasmic microtubules, DASH complexes appear to form patches instead of rings.</text>
</comment>
<evidence type="ECO:0000256" key="9">
    <source>
        <dbReference type="ARBA" id="ARBA00022776"/>
    </source>
</evidence>
<keyword evidence="7" id="KW-0963">Cytoplasm</keyword>
<reference evidence="17" key="1">
    <citation type="journal article" date="2021" name="Open Biol.">
        <title>Shared evolutionary footprints suggest mitochondrial oxidative damage underlies multiple complex I losses in fungi.</title>
        <authorList>
            <person name="Schikora-Tamarit M.A."/>
            <person name="Marcet-Houben M."/>
            <person name="Nosek J."/>
            <person name="Gabaldon T."/>
        </authorList>
    </citation>
    <scope>NUCLEOTIDE SEQUENCE</scope>
    <source>
        <strain evidence="17">NCAIM Y.01608</strain>
    </source>
</reference>
<evidence type="ECO:0000256" key="8">
    <source>
        <dbReference type="ARBA" id="ARBA00022701"/>
    </source>
</evidence>
<evidence type="ECO:0000313" key="17">
    <source>
        <dbReference type="EMBL" id="KAH3674024.1"/>
    </source>
</evidence>
<evidence type="ECO:0000256" key="11">
    <source>
        <dbReference type="ARBA" id="ARBA00022838"/>
    </source>
</evidence>
<dbReference type="Proteomes" id="UP000788993">
    <property type="component" value="Unassembled WGS sequence"/>
</dbReference>
<keyword evidence="8" id="KW-0493">Microtubule</keyword>
<accession>A0A9P8PMN3</accession>
<evidence type="ECO:0000256" key="15">
    <source>
        <dbReference type="ARBA" id="ARBA00032583"/>
    </source>
</evidence>
<evidence type="ECO:0000256" key="6">
    <source>
        <dbReference type="ARBA" id="ARBA00022454"/>
    </source>
</evidence>
<name>A0A9P8PMN3_9ASCO</name>
<evidence type="ECO:0000256" key="13">
    <source>
        <dbReference type="ARBA" id="ARBA00023242"/>
    </source>
</evidence>
<organism evidence="17 18">
    <name type="scientific">Ogataea polymorpha</name>
    <dbReference type="NCBI Taxonomy" id="460523"/>
    <lineage>
        <taxon>Eukaryota</taxon>
        <taxon>Fungi</taxon>
        <taxon>Dikarya</taxon>
        <taxon>Ascomycota</taxon>
        <taxon>Saccharomycotina</taxon>
        <taxon>Pichiomycetes</taxon>
        <taxon>Pichiales</taxon>
        <taxon>Pichiaceae</taxon>
        <taxon>Ogataea</taxon>
    </lineage>
</organism>
<evidence type="ECO:0000256" key="16">
    <source>
        <dbReference type="ARBA" id="ARBA00046633"/>
    </source>
</evidence>
<keyword evidence="14" id="KW-0137">Centromere</keyword>
<keyword evidence="9" id="KW-0498">Mitosis</keyword>
<proteinExistence type="inferred from homology"/>
<comment type="subcellular location">
    <subcellularLocation>
        <location evidence="3">Chromosome</location>
        <location evidence="3">Centromere</location>
        <location evidence="3">Kinetochore</location>
    </subcellularLocation>
    <subcellularLocation>
        <location evidence="2">Cytoplasm</location>
        <location evidence="2">Cytoskeleton</location>
        <location evidence="2">Spindle</location>
    </subcellularLocation>
    <subcellularLocation>
        <location evidence="1">Nucleus</location>
    </subcellularLocation>
</comment>
<dbReference type="GO" id="GO:0005876">
    <property type="term" value="C:spindle microtubule"/>
    <property type="evidence" value="ECO:0007669"/>
    <property type="project" value="InterPro"/>
</dbReference>
<dbReference type="InterPro" id="IPR013251">
    <property type="entry name" value="DASH_Spc19"/>
</dbReference>
<keyword evidence="6" id="KW-0158">Chromosome</keyword>
<evidence type="ECO:0000256" key="4">
    <source>
        <dbReference type="ARBA" id="ARBA00008952"/>
    </source>
</evidence>
<keyword evidence="13" id="KW-0539">Nucleus</keyword>
<reference evidence="17" key="2">
    <citation type="submission" date="2021-01" db="EMBL/GenBank/DDBJ databases">
        <authorList>
            <person name="Schikora-Tamarit M.A."/>
        </authorList>
    </citation>
    <scope>NUCLEOTIDE SEQUENCE</scope>
    <source>
        <strain evidence="17">NCAIM Y.01608</strain>
    </source>
</reference>
<dbReference type="Pfam" id="PF08287">
    <property type="entry name" value="DASH_Spc19"/>
    <property type="match status" value="1"/>
</dbReference>
<evidence type="ECO:0000256" key="10">
    <source>
        <dbReference type="ARBA" id="ARBA00022829"/>
    </source>
</evidence>
<comment type="similarity">
    <text evidence="4">Belongs to the DASH complex SPC19 family.</text>
</comment>
<dbReference type="GO" id="GO:0008608">
    <property type="term" value="P:attachment of spindle microtubules to kinetochore"/>
    <property type="evidence" value="ECO:0007669"/>
    <property type="project" value="InterPro"/>
</dbReference>
<evidence type="ECO:0000256" key="12">
    <source>
        <dbReference type="ARBA" id="ARBA00023212"/>
    </source>
</evidence>
<comment type="caution">
    <text evidence="17">The sequence shown here is derived from an EMBL/GenBank/DDBJ whole genome shotgun (WGS) entry which is preliminary data.</text>
</comment>
<evidence type="ECO:0000256" key="2">
    <source>
        <dbReference type="ARBA" id="ARBA00004186"/>
    </source>
</evidence>